<feature type="transmembrane region" description="Helical" evidence="1">
    <location>
        <begin position="139"/>
        <end position="157"/>
    </location>
</feature>
<evidence type="ECO:0000313" key="3">
    <source>
        <dbReference type="Proteomes" id="UP000177354"/>
    </source>
</evidence>
<feature type="transmembrane region" description="Helical" evidence="1">
    <location>
        <begin position="169"/>
        <end position="187"/>
    </location>
</feature>
<dbReference type="EMBL" id="MFJF01000001">
    <property type="protein sequence ID" value="OGG08431.1"/>
    <property type="molecule type" value="Genomic_DNA"/>
</dbReference>
<keyword evidence="1" id="KW-0472">Membrane</keyword>
<evidence type="ECO:0000256" key="1">
    <source>
        <dbReference type="SAM" id="Phobius"/>
    </source>
</evidence>
<feature type="transmembrane region" description="Helical" evidence="1">
    <location>
        <begin position="113"/>
        <end position="133"/>
    </location>
</feature>
<feature type="transmembrane region" description="Helical" evidence="1">
    <location>
        <begin position="81"/>
        <end position="101"/>
    </location>
</feature>
<comment type="caution">
    <text evidence="2">The sequence shown here is derived from an EMBL/GenBank/DDBJ whole genome shotgun (WGS) entry which is preliminary data.</text>
</comment>
<protein>
    <recommendedName>
        <fullName evidence="4">Glycosyltransferase RgtA/B/C/D-like domain-containing protein</fullName>
    </recommendedName>
</protein>
<dbReference type="Proteomes" id="UP000177354">
    <property type="component" value="Unassembled WGS sequence"/>
</dbReference>
<evidence type="ECO:0008006" key="4">
    <source>
        <dbReference type="Google" id="ProtNLM"/>
    </source>
</evidence>
<feature type="transmembrane region" description="Helical" evidence="1">
    <location>
        <begin position="416"/>
        <end position="434"/>
    </location>
</feature>
<dbReference type="AlphaFoldDB" id="A0A1F5Z7N7"/>
<sequence length="505" mass="57511">MLILHKPALVLFILLTAIYFASTSGGVNSGDGSSYALTKSLGESLTVEIDRFKSFTYDVDFARVKGHYYLDREPGLSFLSLPFYVLAKILSPFAFPPYAGTNPVVDSESILQSLTYLTTAVFGSLAVVFLFLICRSFGASKWISFLSALVFGLGTLNWKYSAGYFREPVLTSFLLASVYLLILPLPLKKLKSGFWVKAISGFLFGMGLFADYSKFYLFPFFLLYLFFRNISQVKYAVSAFLLGVSVPLIFIFSYNFRVFNNPFTNPHLHKTYFRWMSDPALLFSIPLIPGIRTNLISNGPIAEDVLVFFKNNPSVAEQYAVELYHTWMYKGILVQTPLLILAIFGWFFIFRKKFWESLLFIICAVSIFVSTSKLTVFWGSINQDGRYFLPVVALLFPGLAVFINESLKIRNRFVRNLLILVTVFLSIISVYNGWYSNITQFAPKNTGFYRFNYSSLSSPLFSLNNLKLILINTFPNFLNTIFLIPLYAFISHIPVRIFKNIKTRS</sequence>
<feature type="transmembrane region" description="Helical" evidence="1">
    <location>
        <begin position="387"/>
        <end position="404"/>
    </location>
</feature>
<evidence type="ECO:0000313" key="2">
    <source>
        <dbReference type="EMBL" id="OGG08431.1"/>
    </source>
</evidence>
<accession>A0A1F5Z7N7</accession>
<feature type="transmembrane region" description="Helical" evidence="1">
    <location>
        <begin position="239"/>
        <end position="256"/>
    </location>
</feature>
<feature type="transmembrane region" description="Helical" evidence="1">
    <location>
        <begin position="357"/>
        <end position="381"/>
    </location>
</feature>
<feature type="transmembrane region" description="Helical" evidence="1">
    <location>
        <begin position="199"/>
        <end position="227"/>
    </location>
</feature>
<keyword evidence="1" id="KW-1133">Transmembrane helix</keyword>
<organism evidence="2 3">
    <name type="scientific">Candidatus Gottesmanbacteria bacterium RIFCSPHIGHO2_01_FULL_40_15</name>
    <dbReference type="NCBI Taxonomy" id="1798376"/>
    <lineage>
        <taxon>Bacteria</taxon>
        <taxon>Candidatus Gottesmaniibacteriota</taxon>
    </lineage>
</organism>
<gene>
    <name evidence="2" type="ORF">A2777_03195</name>
</gene>
<feature type="transmembrane region" description="Helical" evidence="1">
    <location>
        <begin position="332"/>
        <end position="350"/>
    </location>
</feature>
<keyword evidence="1" id="KW-0812">Transmembrane</keyword>
<reference evidence="2 3" key="1">
    <citation type="journal article" date="2016" name="Nat. Commun.">
        <title>Thousands of microbial genomes shed light on interconnected biogeochemical processes in an aquifer system.</title>
        <authorList>
            <person name="Anantharaman K."/>
            <person name="Brown C.T."/>
            <person name="Hug L.A."/>
            <person name="Sharon I."/>
            <person name="Castelle C.J."/>
            <person name="Probst A.J."/>
            <person name="Thomas B.C."/>
            <person name="Singh A."/>
            <person name="Wilkins M.J."/>
            <person name="Karaoz U."/>
            <person name="Brodie E.L."/>
            <person name="Williams K.H."/>
            <person name="Hubbard S.S."/>
            <person name="Banfield J.F."/>
        </authorList>
    </citation>
    <scope>NUCLEOTIDE SEQUENCE [LARGE SCALE GENOMIC DNA]</scope>
</reference>
<name>A0A1F5Z7N7_9BACT</name>
<proteinExistence type="predicted"/>
<feature type="transmembrane region" description="Helical" evidence="1">
    <location>
        <begin position="468"/>
        <end position="490"/>
    </location>
</feature>